<sequence length="196" mass="22943">MVSSAAQESCEALKQQDAKANEVEIILKNKLLRTEDEKSKLEQELEHSRRKLDQSEYSREALLHQIEDLRSQLLRAEEERQSLQHQISQVAFHHQRRSDEQEDGRRKHRVADQNKEDLEKQIWELRAKLSHSAVMSEIEELKRCIERKDKEKAQLGLKIEIYIEVCRLAQKGVQNLSQLSNEAVDSNSNKDMYVVA</sequence>
<comment type="caution">
    <text evidence="1">The sequence shown here is derived from an EMBL/GenBank/DDBJ whole genome shotgun (WGS) entry which is preliminary data.</text>
</comment>
<protein>
    <submittedName>
        <fullName evidence="1">Uncharacterized protein</fullName>
    </submittedName>
</protein>
<organism evidence="1 2">
    <name type="scientific">Sphaerodactylus townsendi</name>
    <dbReference type="NCBI Taxonomy" id="933632"/>
    <lineage>
        <taxon>Eukaryota</taxon>
        <taxon>Metazoa</taxon>
        <taxon>Chordata</taxon>
        <taxon>Craniata</taxon>
        <taxon>Vertebrata</taxon>
        <taxon>Euteleostomi</taxon>
        <taxon>Lepidosauria</taxon>
        <taxon>Squamata</taxon>
        <taxon>Bifurcata</taxon>
        <taxon>Gekkota</taxon>
        <taxon>Sphaerodactylidae</taxon>
        <taxon>Sphaerodactylus</taxon>
    </lineage>
</organism>
<dbReference type="Proteomes" id="UP000827872">
    <property type="component" value="Linkage Group LG02"/>
</dbReference>
<proteinExistence type="predicted"/>
<evidence type="ECO:0000313" key="2">
    <source>
        <dbReference type="Proteomes" id="UP000827872"/>
    </source>
</evidence>
<dbReference type="EMBL" id="CM037615">
    <property type="protein sequence ID" value="KAH8014731.1"/>
    <property type="molecule type" value="Genomic_DNA"/>
</dbReference>
<gene>
    <name evidence="1" type="ORF">K3G42_031202</name>
</gene>
<keyword evidence="2" id="KW-1185">Reference proteome</keyword>
<name>A0ACB8G543_9SAUR</name>
<accession>A0ACB8G543</accession>
<evidence type="ECO:0000313" key="1">
    <source>
        <dbReference type="EMBL" id="KAH8014731.1"/>
    </source>
</evidence>
<reference evidence="1" key="1">
    <citation type="submission" date="2021-08" db="EMBL/GenBank/DDBJ databases">
        <title>The first chromosome-level gecko genome reveals the dynamic sex chromosomes of Neotropical dwarf geckos (Sphaerodactylidae: Sphaerodactylus).</title>
        <authorList>
            <person name="Pinto B.J."/>
            <person name="Keating S.E."/>
            <person name="Gamble T."/>
        </authorList>
    </citation>
    <scope>NUCLEOTIDE SEQUENCE</scope>
    <source>
        <strain evidence="1">TG3544</strain>
    </source>
</reference>